<dbReference type="Proteomes" id="UP001165960">
    <property type="component" value="Unassembled WGS sequence"/>
</dbReference>
<accession>A0ACC2ST60</accession>
<sequence length="88" mass="9560">MADCEIKALRARKEKSVEIMARWQDGNKALSHKIASLEAKLLKALSQEVGLVGPGSVTEPWEGTAGAEQICHPSPTCKAAQSYLQKRL</sequence>
<reference evidence="1" key="1">
    <citation type="submission" date="2022-04" db="EMBL/GenBank/DDBJ databases">
        <title>Genome of the entomopathogenic fungus Entomophthora muscae.</title>
        <authorList>
            <person name="Elya C."/>
            <person name="Lovett B.R."/>
            <person name="Lee E."/>
            <person name="Macias A.M."/>
            <person name="Hajek A.E."/>
            <person name="De Bivort B.L."/>
            <person name="Kasson M.T."/>
            <person name="De Fine Licht H.H."/>
            <person name="Stajich J.E."/>
        </authorList>
    </citation>
    <scope>NUCLEOTIDE SEQUENCE</scope>
    <source>
        <strain evidence="1">Berkeley</strain>
    </source>
</reference>
<comment type="caution">
    <text evidence="1">The sequence shown here is derived from an EMBL/GenBank/DDBJ whole genome shotgun (WGS) entry which is preliminary data.</text>
</comment>
<protein>
    <submittedName>
        <fullName evidence="1">Uncharacterized protein</fullName>
    </submittedName>
</protein>
<gene>
    <name evidence="1" type="ORF">DSO57_1018152</name>
</gene>
<dbReference type="EMBL" id="QTSX02004338">
    <property type="protein sequence ID" value="KAJ9065569.1"/>
    <property type="molecule type" value="Genomic_DNA"/>
</dbReference>
<organism evidence="1 2">
    <name type="scientific">Entomophthora muscae</name>
    <dbReference type="NCBI Taxonomy" id="34485"/>
    <lineage>
        <taxon>Eukaryota</taxon>
        <taxon>Fungi</taxon>
        <taxon>Fungi incertae sedis</taxon>
        <taxon>Zoopagomycota</taxon>
        <taxon>Entomophthoromycotina</taxon>
        <taxon>Entomophthoromycetes</taxon>
        <taxon>Entomophthorales</taxon>
        <taxon>Entomophthoraceae</taxon>
        <taxon>Entomophthora</taxon>
    </lineage>
</organism>
<proteinExistence type="predicted"/>
<name>A0ACC2ST60_9FUNG</name>
<keyword evidence="2" id="KW-1185">Reference proteome</keyword>
<evidence type="ECO:0000313" key="1">
    <source>
        <dbReference type="EMBL" id="KAJ9065569.1"/>
    </source>
</evidence>
<evidence type="ECO:0000313" key="2">
    <source>
        <dbReference type="Proteomes" id="UP001165960"/>
    </source>
</evidence>